<organism evidence="1 2">
    <name type="scientific">Rhizopogon vesiculosus</name>
    <dbReference type="NCBI Taxonomy" id="180088"/>
    <lineage>
        <taxon>Eukaryota</taxon>
        <taxon>Fungi</taxon>
        <taxon>Dikarya</taxon>
        <taxon>Basidiomycota</taxon>
        <taxon>Agaricomycotina</taxon>
        <taxon>Agaricomycetes</taxon>
        <taxon>Agaricomycetidae</taxon>
        <taxon>Boletales</taxon>
        <taxon>Suillineae</taxon>
        <taxon>Rhizopogonaceae</taxon>
        <taxon>Rhizopogon</taxon>
    </lineage>
</organism>
<accession>A0A1J8QSG4</accession>
<sequence length="69" mass="7521">MLPARSSLRALDHDEHTAYELALQSNAEKEVLGCVESQFNRLEGLAIARGLTDEDLGMIDDDDSSDSQG</sequence>
<evidence type="ECO:0000313" key="1">
    <source>
        <dbReference type="EMBL" id="OJA14636.1"/>
    </source>
</evidence>
<comment type="caution">
    <text evidence="1">The sequence shown here is derived from an EMBL/GenBank/DDBJ whole genome shotgun (WGS) entry which is preliminary data.</text>
</comment>
<evidence type="ECO:0000313" key="2">
    <source>
        <dbReference type="Proteomes" id="UP000183567"/>
    </source>
</evidence>
<name>A0A1J8QSG4_9AGAM</name>
<proteinExistence type="predicted"/>
<protein>
    <submittedName>
        <fullName evidence="1">Uncharacterized protein</fullName>
    </submittedName>
</protein>
<reference evidence="1 2" key="1">
    <citation type="submission" date="2016-03" db="EMBL/GenBank/DDBJ databases">
        <title>Comparative genomics of the ectomycorrhizal sister species Rhizopogon vinicolor and Rhizopogon vesiculosus (Basidiomycota: Boletales) reveals a divergence of the mating type B locus.</title>
        <authorList>
            <person name="Mujic A.B."/>
            <person name="Kuo A."/>
            <person name="Tritt A."/>
            <person name="Lipzen A."/>
            <person name="Chen C."/>
            <person name="Johnson J."/>
            <person name="Sharma A."/>
            <person name="Barry K."/>
            <person name="Grigoriev I.V."/>
            <person name="Spatafora J.W."/>
        </authorList>
    </citation>
    <scope>NUCLEOTIDE SEQUENCE [LARGE SCALE GENOMIC DNA]</scope>
    <source>
        <strain evidence="1 2">AM-OR11-056</strain>
    </source>
</reference>
<dbReference type="EMBL" id="LVVM01003551">
    <property type="protein sequence ID" value="OJA14636.1"/>
    <property type="molecule type" value="Genomic_DNA"/>
</dbReference>
<dbReference type="OrthoDB" id="2692562at2759"/>
<dbReference type="Proteomes" id="UP000183567">
    <property type="component" value="Unassembled WGS sequence"/>
</dbReference>
<keyword evidence="2" id="KW-1185">Reference proteome</keyword>
<dbReference type="AlphaFoldDB" id="A0A1J8QSG4"/>
<gene>
    <name evidence="1" type="ORF">AZE42_10635</name>
</gene>